<name>A0A0B6TKT2_9CORY</name>
<sequence>MPTRPSDDNVIYANFGARTRVSGPEEVTAPPARRRASLSPAAEMLIDVAASRADRGRITRGRQYAEAGHVVSLEVRNGRAHAQVAGSQNDPFTVTVQLPYRSADDLAVVSAELARTPNGMRAARRGEISGNLLRVLLADDANDIRLVCDCPDPAPVCKHEVAVLEKLAAKIDADPLALFTFRGLDLTTLEHAVMAQAKETSRESETDPELFWTGRQLPDLPTPRVSPALDDSDLDLLHKAMRAISYTNVDQLRAVSDIEDLYDHLCRDAVLDNES</sequence>
<keyword evidence="1" id="KW-0863">Zinc-finger</keyword>
<accession>A0A0B6TKT2</accession>
<dbReference type="Proteomes" id="UP000031928">
    <property type="component" value="Chromosome"/>
</dbReference>
<evidence type="ECO:0000259" key="2">
    <source>
        <dbReference type="PROSITE" id="PS50966"/>
    </source>
</evidence>
<dbReference type="PROSITE" id="PS50966">
    <property type="entry name" value="ZF_SWIM"/>
    <property type="match status" value="1"/>
</dbReference>
<dbReference type="OrthoDB" id="188274at2"/>
<dbReference type="HOGENOM" id="CLU_053146_0_0_11"/>
<keyword evidence="4" id="KW-1185">Reference proteome</keyword>
<evidence type="ECO:0000313" key="3">
    <source>
        <dbReference type="EMBL" id="AJK68578.1"/>
    </source>
</evidence>
<evidence type="ECO:0000313" key="4">
    <source>
        <dbReference type="Proteomes" id="UP000031928"/>
    </source>
</evidence>
<dbReference type="PANTHER" id="PTHR38133:SF1">
    <property type="entry name" value="SLR1429 PROTEIN"/>
    <property type="match status" value="1"/>
</dbReference>
<protein>
    <submittedName>
        <fullName evidence="3">Zinc finger SWIM domain protein</fullName>
    </submittedName>
</protein>
<dbReference type="AlphaFoldDB" id="A0A0B6TKT2"/>
<dbReference type="KEGG" id="cmq:B840_04795"/>
<organism evidence="3 4">
    <name type="scientific">Corynebacterium marinum DSM 44953</name>
    <dbReference type="NCBI Taxonomy" id="1224162"/>
    <lineage>
        <taxon>Bacteria</taxon>
        <taxon>Bacillati</taxon>
        <taxon>Actinomycetota</taxon>
        <taxon>Actinomycetes</taxon>
        <taxon>Mycobacteriales</taxon>
        <taxon>Corynebacteriaceae</taxon>
        <taxon>Corynebacterium</taxon>
    </lineage>
</organism>
<dbReference type="PANTHER" id="PTHR38133">
    <property type="entry name" value="SLR1429 PROTEIN"/>
    <property type="match status" value="1"/>
</dbReference>
<keyword evidence="1" id="KW-0479">Metal-binding</keyword>
<keyword evidence="1" id="KW-0862">Zinc</keyword>
<feature type="domain" description="SWIM-type" evidence="2">
    <location>
        <begin position="133"/>
        <end position="168"/>
    </location>
</feature>
<dbReference type="InterPro" id="IPR007527">
    <property type="entry name" value="Znf_SWIM"/>
</dbReference>
<evidence type="ECO:0000256" key="1">
    <source>
        <dbReference type="PROSITE-ProRule" id="PRU00325"/>
    </source>
</evidence>
<dbReference type="EMBL" id="CP007790">
    <property type="protein sequence ID" value="AJK68578.1"/>
    <property type="molecule type" value="Genomic_DNA"/>
</dbReference>
<reference evidence="3 4" key="1">
    <citation type="submission" date="2014-05" db="EMBL/GenBank/DDBJ databases">
        <title>Complete genome sequence of Corynebacterium marinum DSM 44953.</title>
        <authorList>
            <person name="Schaffert L."/>
            <person name="Albersmeier A."/>
            <person name="Kalinowski J."/>
            <person name="Ruckert C."/>
        </authorList>
    </citation>
    <scope>NUCLEOTIDE SEQUENCE [LARGE SCALE GENOMIC DNA]</scope>
    <source>
        <strain evidence="3 4">DSM 44953</strain>
    </source>
</reference>
<dbReference type="STRING" id="1224162.B840_04795"/>
<gene>
    <name evidence="3" type="ORF">B840_04795</name>
</gene>
<proteinExistence type="predicted"/>
<dbReference type="GO" id="GO:0008270">
    <property type="term" value="F:zinc ion binding"/>
    <property type="evidence" value="ECO:0007669"/>
    <property type="project" value="UniProtKB-KW"/>
</dbReference>
<dbReference type="RefSeq" id="WP_042621186.1">
    <property type="nucleotide sequence ID" value="NZ_CP007790.1"/>
</dbReference>